<dbReference type="RefSeq" id="WP_007305483.1">
    <property type="nucleotide sequence ID" value="NZ_AESD01000125.1"/>
</dbReference>
<reference evidence="1 2" key="1">
    <citation type="journal article" date="2011" name="Front. Microbiol.">
        <title>Two Strains of Crocosphaera watsonii with Highly Conserved Genomes are Distinguished by Strain-Specific Features.</title>
        <authorList>
            <person name="Bench S.R."/>
            <person name="Ilikchyan I.N."/>
            <person name="Tripp H.J."/>
            <person name="Zehr J.P."/>
        </authorList>
    </citation>
    <scope>NUCLEOTIDE SEQUENCE [LARGE SCALE GENOMIC DNA]</scope>
    <source>
        <strain evidence="1 2">WH 0003</strain>
    </source>
</reference>
<sequence>MLKIAHIINPVAVNESSDLFIAQPVTFETMLAAQSYAKSHDIEVQLFTTQFPEDRHIIPQGFNIAPDLDKSVLDYGDFQVQRKLPLIKDIMDRLFYEASDADFLIYTNVDIAVMPYFYTSILQIIEEGYDAFVVNRRIISKNYSSPKDIPLMYSQVGEKHAGHDCFVFKRDVYKDYQLGSTCIGAPLIGKVFLLNLICNAKKFQEFTNLHLTFHIGNDEIWKSSSSLEYSQHNLHQLRQVYQHYQEQDAIVEHPLIAQAIYDKFIINSEEKINAHLHKKVPGVQKQTDHSLIKRIKKQFKSFF</sequence>
<organism evidence="1 2">
    <name type="scientific">Crocosphaera watsonii WH 0003</name>
    <dbReference type="NCBI Taxonomy" id="423471"/>
    <lineage>
        <taxon>Bacteria</taxon>
        <taxon>Bacillati</taxon>
        <taxon>Cyanobacteriota</taxon>
        <taxon>Cyanophyceae</taxon>
        <taxon>Oscillatoriophycideae</taxon>
        <taxon>Chroococcales</taxon>
        <taxon>Aphanothecaceae</taxon>
        <taxon>Crocosphaera</taxon>
    </lineage>
</organism>
<accession>G5IZR4</accession>
<dbReference type="Proteomes" id="UP000003477">
    <property type="component" value="Unassembled WGS sequence"/>
</dbReference>
<name>G5IZR4_CROWT</name>
<proteinExistence type="predicted"/>
<evidence type="ECO:0000313" key="2">
    <source>
        <dbReference type="Proteomes" id="UP000003477"/>
    </source>
</evidence>
<dbReference type="GeneID" id="88764644"/>
<comment type="caution">
    <text evidence="1">The sequence shown here is derived from an EMBL/GenBank/DDBJ whole genome shotgun (WGS) entry which is preliminary data.</text>
</comment>
<dbReference type="AlphaFoldDB" id="G5IZR4"/>
<evidence type="ECO:0000313" key="1">
    <source>
        <dbReference type="EMBL" id="EHJ14563.1"/>
    </source>
</evidence>
<dbReference type="EMBL" id="AESD01000125">
    <property type="protein sequence ID" value="EHJ14563.1"/>
    <property type="molecule type" value="Genomic_DNA"/>
</dbReference>
<gene>
    <name evidence="1" type="ORF">CWATWH0003_0753</name>
</gene>
<protein>
    <submittedName>
        <fullName evidence="1">Uncharacterized protein</fullName>
    </submittedName>
</protein>
<dbReference type="PATRIC" id="fig|423471.3.peg.687"/>